<dbReference type="PROSITE" id="PS00122">
    <property type="entry name" value="CARBOXYLESTERASE_B_1"/>
    <property type="match status" value="1"/>
</dbReference>
<dbReference type="Pfam" id="PF00135">
    <property type="entry name" value="COesterase"/>
    <property type="match status" value="1"/>
</dbReference>
<evidence type="ECO:0000256" key="3">
    <source>
        <dbReference type="RuleBase" id="RU361235"/>
    </source>
</evidence>
<dbReference type="AlphaFoldDB" id="A0A7K2IZZ0"/>
<evidence type="ECO:0000256" key="2">
    <source>
        <dbReference type="ARBA" id="ARBA00022801"/>
    </source>
</evidence>
<dbReference type="InterPro" id="IPR002018">
    <property type="entry name" value="CarbesteraseB"/>
</dbReference>
<dbReference type="Proteomes" id="UP000467124">
    <property type="component" value="Unassembled WGS sequence"/>
</dbReference>
<protein>
    <recommendedName>
        <fullName evidence="3">Carboxylic ester hydrolase</fullName>
        <ecNumber evidence="3">3.1.1.-</ecNumber>
    </recommendedName>
</protein>
<dbReference type="EC" id="3.1.1.-" evidence="3"/>
<dbReference type="InterPro" id="IPR019826">
    <property type="entry name" value="Carboxylesterase_B_AS"/>
</dbReference>
<dbReference type="InterPro" id="IPR029058">
    <property type="entry name" value="AB_hydrolase_fold"/>
</dbReference>
<dbReference type="EMBL" id="WWHY01000001">
    <property type="protein sequence ID" value="MYR35539.1"/>
    <property type="molecule type" value="Genomic_DNA"/>
</dbReference>
<evidence type="ECO:0000259" key="4">
    <source>
        <dbReference type="Pfam" id="PF00135"/>
    </source>
</evidence>
<dbReference type="InterPro" id="IPR050654">
    <property type="entry name" value="AChE-related_enzymes"/>
</dbReference>
<dbReference type="SUPFAM" id="SSF53474">
    <property type="entry name" value="alpha/beta-Hydrolases"/>
    <property type="match status" value="1"/>
</dbReference>
<organism evidence="5 6">
    <name type="scientific">Nocardiopsis alba</name>
    <dbReference type="NCBI Taxonomy" id="53437"/>
    <lineage>
        <taxon>Bacteria</taxon>
        <taxon>Bacillati</taxon>
        <taxon>Actinomycetota</taxon>
        <taxon>Actinomycetes</taxon>
        <taxon>Streptosporangiales</taxon>
        <taxon>Nocardiopsidaceae</taxon>
        <taxon>Nocardiopsis</taxon>
    </lineage>
</organism>
<evidence type="ECO:0000256" key="1">
    <source>
        <dbReference type="ARBA" id="ARBA00005964"/>
    </source>
</evidence>
<dbReference type="PANTHER" id="PTHR43918">
    <property type="entry name" value="ACETYLCHOLINESTERASE"/>
    <property type="match status" value="1"/>
</dbReference>
<evidence type="ECO:0000313" key="6">
    <source>
        <dbReference type="Proteomes" id="UP000467124"/>
    </source>
</evidence>
<comment type="similarity">
    <text evidence="1 3">Belongs to the type-B carboxylesterase/lipase family.</text>
</comment>
<reference evidence="5 6" key="1">
    <citation type="journal article" date="2019" name="Nat. Commun.">
        <title>The antimicrobial potential of Streptomyces from insect microbiomes.</title>
        <authorList>
            <person name="Chevrette M.G."/>
            <person name="Carlson C.M."/>
            <person name="Ortega H.E."/>
            <person name="Thomas C."/>
            <person name="Ananiev G.E."/>
            <person name="Barns K.J."/>
            <person name="Book A.J."/>
            <person name="Cagnazzo J."/>
            <person name="Carlos C."/>
            <person name="Flanigan W."/>
            <person name="Grubbs K.J."/>
            <person name="Horn H.A."/>
            <person name="Hoffmann F.M."/>
            <person name="Klassen J.L."/>
            <person name="Knack J.J."/>
            <person name="Lewin G.R."/>
            <person name="McDonald B.R."/>
            <person name="Muller L."/>
            <person name="Melo W.G.P."/>
            <person name="Pinto-Tomas A.A."/>
            <person name="Schmitz A."/>
            <person name="Wendt-Pienkowski E."/>
            <person name="Wildman S."/>
            <person name="Zhao M."/>
            <person name="Zhang F."/>
            <person name="Bugni T.S."/>
            <person name="Andes D.R."/>
            <person name="Pupo M.T."/>
            <person name="Currie C.R."/>
        </authorList>
    </citation>
    <scope>NUCLEOTIDE SEQUENCE [LARGE SCALE GENOMIC DNA]</scope>
    <source>
        <strain evidence="5 6">SID5840</strain>
    </source>
</reference>
<accession>A0A7K2IZZ0</accession>
<keyword evidence="2 3" id="KW-0378">Hydrolase</keyword>
<evidence type="ECO:0000313" key="5">
    <source>
        <dbReference type="EMBL" id="MYR35539.1"/>
    </source>
</evidence>
<dbReference type="GO" id="GO:0052689">
    <property type="term" value="F:carboxylic ester hydrolase activity"/>
    <property type="evidence" value="ECO:0007669"/>
    <property type="project" value="TreeGrafter"/>
</dbReference>
<dbReference type="RefSeq" id="WP_161112153.1">
    <property type="nucleotide sequence ID" value="NZ_WWHY01000001.1"/>
</dbReference>
<sequence>MDHIAHTRNGRVRGLPLTDDIVAFRGIPYAGPPTGAARFRAPVPPTPWHDIRDATRFGPVSPQSNSFPGAPPWTPDDEAEYLSVNVWAPRNHPGPLPVLVWIHGGAYLFGTAAEPLYEASALARAGLVVVSLNYRLGFEGFGHVPGRPDNRGFLDQVAALRWVRDNIAEFGGDPDNVTVAGQSAGAGSVAALLTMPSARGLFTRAIAHSAPSDFRAVDHAREVTERVGAALGVPLGRGSWDDIPPEALIKATRAVIAYFRGDRNAGFNHYVSMPYAPILDGEVLPENPLRAIAAGAARDTDLLVCHTQHEWTLFTALESVSPVEDEEGLRHAAVSFGLGEDAVDGYRALLPGASPSDLYNAIAGDGLFSEYSMRIGEEHARAGGRTFLSRFTWESPALDGALGACHGLDLTFVFGKLDSGQSAFFLDGPSTDRHRDLSERMIRAWADFASHGDPGWAAAGPDNTPVRIWDLPVDLRKEDRDGGVRALWREVAF</sequence>
<gene>
    <name evidence="5" type="ORF">GTW20_25570</name>
</gene>
<proteinExistence type="inferred from homology"/>
<dbReference type="PANTHER" id="PTHR43918:SF4">
    <property type="entry name" value="CARBOXYLIC ESTER HYDROLASE"/>
    <property type="match status" value="1"/>
</dbReference>
<name>A0A7K2IZZ0_9ACTN</name>
<comment type="caution">
    <text evidence="5">The sequence shown here is derived from an EMBL/GenBank/DDBJ whole genome shotgun (WGS) entry which is preliminary data.</text>
</comment>
<dbReference type="Gene3D" id="3.40.50.1820">
    <property type="entry name" value="alpha/beta hydrolase"/>
    <property type="match status" value="1"/>
</dbReference>
<feature type="domain" description="Carboxylesterase type B" evidence="4">
    <location>
        <begin position="3"/>
        <end position="455"/>
    </location>
</feature>